<accession>A0A0Z8FSK0</accession>
<dbReference type="PRINTS" id="PR01852">
    <property type="entry name" value="SIBAPROTEIN"/>
</dbReference>
<dbReference type="InterPro" id="IPR007921">
    <property type="entry name" value="CHAP_dom"/>
</dbReference>
<dbReference type="InterPro" id="IPR038765">
    <property type="entry name" value="Papain-like_cys_pep_sf"/>
</dbReference>
<dbReference type="InterPro" id="IPR009148">
    <property type="entry name" value="PcsB-like"/>
</dbReference>
<proteinExistence type="predicted"/>
<organism evidence="3 4">
    <name type="scientific">Streptococcus suis</name>
    <dbReference type="NCBI Taxonomy" id="1307"/>
    <lineage>
        <taxon>Bacteria</taxon>
        <taxon>Bacillati</taxon>
        <taxon>Bacillota</taxon>
        <taxon>Bacilli</taxon>
        <taxon>Lactobacillales</taxon>
        <taxon>Streptococcaceae</taxon>
        <taxon>Streptococcus</taxon>
    </lineage>
</organism>
<reference evidence="3 4" key="1">
    <citation type="submission" date="2016-02" db="EMBL/GenBank/DDBJ databases">
        <authorList>
            <consortium name="Pathogen Informatics"/>
        </authorList>
    </citation>
    <scope>NUCLEOTIDE SEQUENCE [LARGE SCALE GENOMIC DNA]</scope>
    <source>
        <strain evidence="3 4">LSS31</strain>
    </source>
</reference>
<evidence type="ECO:0000313" key="3">
    <source>
        <dbReference type="EMBL" id="CYU85525.1"/>
    </source>
</evidence>
<dbReference type="PROSITE" id="PS50911">
    <property type="entry name" value="CHAP"/>
    <property type="match status" value="1"/>
</dbReference>
<feature type="domain" description="Peptidase C51" evidence="2">
    <location>
        <begin position="84"/>
        <end position="207"/>
    </location>
</feature>
<name>A0A0Z8FSK0_STRSU</name>
<sequence length="212" mass="22103">MSYQMIKKQFKLGLFTALIGNLLWSGMVNVSADDTVISDSPTVSALTKKVKAAKIAAKAAAEKIVAEKAAAEKIVAEKAAAAAKATLATNMVSEVAVEYTANTYPAGQCTWGAKEMAPWVGNYWGNGGDWAASAAALGYEVGTTPKVGAIAVWTDGGYGHVAYVTDVAANGHIQVKESNYGGVYYPSNVRGFFDPTTTSEGTVSYIYPPAGV</sequence>
<keyword evidence="1" id="KW-0732">Signal</keyword>
<dbReference type="RefSeq" id="WP_044693293.1">
    <property type="nucleotide sequence ID" value="NZ_CEER01000012.1"/>
</dbReference>
<dbReference type="Gene3D" id="3.90.1720.10">
    <property type="entry name" value="endopeptidase domain like (from Nostoc punctiforme)"/>
    <property type="match status" value="1"/>
</dbReference>
<feature type="chain" id="PRO_5009809431" evidence="1">
    <location>
        <begin position="33"/>
        <end position="212"/>
    </location>
</feature>
<dbReference type="Proteomes" id="UP000072530">
    <property type="component" value="Unassembled WGS sequence"/>
</dbReference>
<gene>
    <name evidence="3" type="primary">ssaA2</name>
    <name evidence="3" type="ORF">ERS132393_01491</name>
</gene>
<dbReference type="Pfam" id="PF05257">
    <property type="entry name" value="CHAP"/>
    <property type="match status" value="1"/>
</dbReference>
<dbReference type="AlphaFoldDB" id="A0A0Z8FSK0"/>
<evidence type="ECO:0000259" key="2">
    <source>
        <dbReference type="PROSITE" id="PS50911"/>
    </source>
</evidence>
<protein>
    <submittedName>
        <fullName evidence="3">Surface antigen</fullName>
    </submittedName>
</protein>
<dbReference type="SUPFAM" id="SSF54001">
    <property type="entry name" value="Cysteine proteinases"/>
    <property type="match status" value="1"/>
</dbReference>
<feature type="signal peptide" evidence="1">
    <location>
        <begin position="1"/>
        <end position="32"/>
    </location>
</feature>
<evidence type="ECO:0000313" key="4">
    <source>
        <dbReference type="Proteomes" id="UP000072530"/>
    </source>
</evidence>
<evidence type="ECO:0000256" key="1">
    <source>
        <dbReference type="SAM" id="SignalP"/>
    </source>
</evidence>
<dbReference type="EMBL" id="FIGG01000006">
    <property type="protein sequence ID" value="CYU85525.1"/>
    <property type="molecule type" value="Genomic_DNA"/>
</dbReference>